<evidence type="ECO:0000259" key="8">
    <source>
        <dbReference type="Pfam" id="PF02687"/>
    </source>
</evidence>
<keyword evidence="3" id="KW-1003">Cell membrane</keyword>
<feature type="transmembrane region" description="Helical" evidence="7">
    <location>
        <begin position="364"/>
        <end position="386"/>
    </location>
</feature>
<organism evidence="10 11">
    <name type="scientific">Sphingomonas aurea</name>
    <dbReference type="NCBI Taxonomy" id="3063994"/>
    <lineage>
        <taxon>Bacteria</taxon>
        <taxon>Pseudomonadati</taxon>
        <taxon>Pseudomonadota</taxon>
        <taxon>Alphaproteobacteria</taxon>
        <taxon>Sphingomonadales</taxon>
        <taxon>Sphingomonadaceae</taxon>
        <taxon>Sphingomonas</taxon>
    </lineage>
</organism>
<keyword evidence="6 7" id="KW-0472">Membrane</keyword>
<feature type="transmembrane region" description="Helical" evidence="7">
    <location>
        <begin position="15"/>
        <end position="41"/>
    </location>
</feature>
<gene>
    <name evidence="10" type="ORF">Q5H91_13685</name>
</gene>
<evidence type="ECO:0000256" key="1">
    <source>
        <dbReference type="ARBA" id="ARBA00004651"/>
    </source>
</evidence>
<dbReference type="Pfam" id="PF12704">
    <property type="entry name" value="MacB_PCD"/>
    <property type="match status" value="1"/>
</dbReference>
<evidence type="ECO:0000313" key="10">
    <source>
        <dbReference type="EMBL" id="MDP1028271.1"/>
    </source>
</evidence>
<keyword evidence="4 7" id="KW-0812">Transmembrane</keyword>
<dbReference type="RefSeq" id="WP_305173988.1">
    <property type="nucleotide sequence ID" value="NZ_JAUUDS010000008.1"/>
</dbReference>
<evidence type="ECO:0000256" key="6">
    <source>
        <dbReference type="ARBA" id="ARBA00023136"/>
    </source>
</evidence>
<keyword evidence="5 7" id="KW-1133">Transmembrane helix</keyword>
<comment type="similarity">
    <text evidence="2">Belongs to the ABC-4 integral membrane protein family. LolC/E subfamily.</text>
</comment>
<dbReference type="PANTHER" id="PTHR30489">
    <property type="entry name" value="LIPOPROTEIN-RELEASING SYSTEM TRANSMEMBRANE PROTEIN LOLE"/>
    <property type="match status" value="1"/>
</dbReference>
<evidence type="ECO:0000256" key="2">
    <source>
        <dbReference type="ARBA" id="ARBA00005236"/>
    </source>
</evidence>
<dbReference type="InterPro" id="IPR051447">
    <property type="entry name" value="Lipoprotein-release_system"/>
</dbReference>
<dbReference type="PANTHER" id="PTHR30489:SF0">
    <property type="entry name" value="LIPOPROTEIN-RELEASING SYSTEM TRANSMEMBRANE PROTEIN LOLE"/>
    <property type="match status" value="1"/>
</dbReference>
<comment type="caution">
    <text evidence="10">The sequence shown here is derived from an EMBL/GenBank/DDBJ whole genome shotgun (WGS) entry which is preliminary data.</text>
</comment>
<feature type="domain" description="ABC3 transporter permease C-terminal" evidence="8">
    <location>
        <begin position="267"/>
        <end position="396"/>
    </location>
</feature>
<reference evidence="10 11" key="1">
    <citation type="submission" date="2023-07" db="EMBL/GenBank/DDBJ databases">
        <authorList>
            <person name="Kim M.K."/>
        </authorList>
    </citation>
    <scope>NUCLEOTIDE SEQUENCE [LARGE SCALE GENOMIC DNA]</scope>
    <source>
        <strain evidence="10 11">KR1UV-12</strain>
    </source>
</reference>
<proteinExistence type="inferred from homology"/>
<evidence type="ECO:0000256" key="5">
    <source>
        <dbReference type="ARBA" id="ARBA00022989"/>
    </source>
</evidence>
<dbReference type="InterPro" id="IPR003838">
    <property type="entry name" value="ABC3_permease_C"/>
</dbReference>
<keyword evidence="11" id="KW-1185">Reference proteome</keyword>
<evidence type="ECO:0000256" key="4">
    <source>
        <dbReference type="ARBA" id="ARBA00022692"/>
    </source>
</evidence>
<name>A0ABT9EMU1_9SPHN</name>
<evidence type="ECO:0000256" key="7">
    <source>
        <dbReference type="SAM" id="Phobius"/>
    </source>
</evidence>
<accession>A0ABT9EMU1</accession>
<sequence length="403" mass="41635">MLARRYLLPGPGGRLMLLVAAIGCAGVTIGVAALILVVSFMNGAEARLAGQIGSVDGHLAVTRVGHDLPDWRDLTRRIAATPGVVRATPVLAQAGLVTVAGRVQPAMLHGLRSADIARLPAFAQRGTLLAGHLPTARGNVAIGIGLAERLGVVAGEPLTVTSASVDAEGTLQVQNSALTIAGIYRTDNSDLDDKRVILPMADVQRLFSRGDVASRIDVTAHDEQAAVPLAVRLRAELGQGIRVRDWRELNAALVGALAQERMAMTAIISVVTMIALANILSSLGMLVRFKAREIAIIRTMGATAGSVARIFVAVGATIGIVGEIAGLIIGLGLKAAKDPLTAALRPWLAGSPEYDAFLDLPLTISPGAIATILVAVTAGALLAALLPARSAARIDPAALLRYG</sequence>
<feature type="transmembrane region" description="Helical" evidence="7">
    <location>
        <begin position="310"/>
        <end position="333"/>
    </location>
</feature>
<evidence type="ECO:0000259" key="9">
    <source>
        <dbReference type="Pfam" id="PF12704"/>
    </source>
</evidence>
<protein>
    <submittedName>
        <fullName evidence="10">ABC transporter permease</fullName>
    </submittedName>
</protein>
<feature type="domain" description="MacB-like periplasmic core" evidence="9">
    <location>
        <begin position="25"/>
        <end position="230"/>
    </location>
</feature>
<evidence type="ECO:0000313" key="11">
    <source>
        <dbReference type="Proteomes" id="UP001230685"/>
    </source>
</evidence>
<comment type="subcellular location">
    <subcellularLocation>
        <location evidence="1">Cell membrane</location>
        <topology evidence="1">Multi-pass membrane protein</topology>
    </subcellularLocation>
</comment>
<dbReference type="EMBL" id="JAUUDS010000008">
    <property type="protein sequence ID" value="MDP1028271.1"/>
    <property type="molecule type" value="Genomic_DNA"/>
</dbReference>
<dbReference type="InterPro" id="IPR025857">
    <property type="entry name" value="MacB_PCD"/>
</dbReference>
<dbReference type="Pfam" id="PF02687">
    <property type="entry name" value="FtsX"/>
    <property type="match status" value="1"/>
</dbReference>
<evidence type="ECO:0000256" key="3">
    <source>
        <dbReference type="ARBA" id="ARBA00022475"/>
    </source>
</evidence>
<feature type="transmembrane region" description="Helical" evidence="7">
    <location>
        <begin position="266"/>
        <end position="289"/>
    </location>
</feature>
<dbReference type="Proteomes" id="UP001230685">
    <property type="component" value="Unassembled WGS sequence"/>
</dbReference>